<dbReference type="GO" id="GO:0009916">
    <property type="term" value="F:alternative oxidase activity"/>
    <property type="evidence" value="ECO:0007669"/>
    <property type="project" value="UniProtKB-UniRule"/>
</dbReference>
<keyword evidence="11 13" id="KW-0472">Membrane</keyword>
<comment type="subcellular location">
    <subcellularLocation>
        <location evidence="1">Membrane</location>
    </subcellularLocation>
</comment>
<dbReference type="PIRSF" id="PIRSF005229">
    <property type="entry name" value="AOX"/>
    <property type="match status" value="1"/>
</dbReference>
<sequence length="342" mass="39241">MFRSIVHNCSFLLRRSSAASLHSQILIRGSSIRFISDSKQTQTASAGNTTTSSAKNSDTSNNRIGNIPIDLLYTMNDPKPVRHEILESTKPLTTNDLENWDIDINRHREPVGWSDKIAFVTVKLLRKPTDWFFKKKYIHRAVMLETVAAVPGMVAGTVRHLRSLRKLKHDGGWIDHLLHEAENERMHLMTWMAISRPNLWERALIAVVQGVFYNCFFALYLASPKTAHRMVGYLEEEAIVSYTSFLNEIDNGHIENTNKIPDLAIDYWNLDRNTATLRDVVLAVRADEATHRDTNHHFADRLLFRQEDLRKDAKQVFKESGLSNKKHKMAGLSHAATEKWKE</sequence>
<keyword evidence="9 13" id="KW-0560">Oxidoreductase</keyword>
<keyword evidence="4 13" id="KW-0679">Respiratory chain</keyword>
<feature type="region of interest" description="Disordered" evidence="14">
    <location>
        <begin position="39"/>
        <end position="62"/>
    </location>
</feature>
<dbReference type="PANTHER" id="PTHR31803">
    <property type="entry name" value="ALTERNATIVE OXIDASE"/>
    <property type="match status" value="1"/>
</dbReference>
<dbReference type="InterPro" id="IPR002680">
    <property type="entry name" value="AOX"/>
</dbReference>
<dbReference type="EC" id="1.-.-.-" evidence="13"/>
<comment type="cofactor">
    <cofactor evidence="12 13">
        <name>Fe cation</name>
        <dbReference type="ChEBI" id="CHEBI:24875"/>
    </cofactor>
    <text evidence="12 13">Binds 2 iron ions per subunit.</text>
</comment>
<evidence type="ECO:0000256" key="11">
    <source>
        <dbReference type="ARBA" id="ARBA00023136"/>
    </source>
</evidence>
<evidence type="ECO:0000256" key="4">
    <source>
        <dbReference type="ARBA" id="ARBA00022660"/>
    </source>
</evidence>
<evidence type="ECO:0000256" key="8">
    <source>
        <dbReference type="ARBA" id="ARBA00022989"/>
    </source>
</evidence>
<accession>A0A9N8VE68</accession>
<dbReference type="CDD" id="cd01053">
    <property type="entry name" value="AOX"/>
    <property type="match status" value="1"/>
</dbReference>
<dbReference type="GO" id="GO:0005739">
    <property type="term" value="C:mitochondrion"/>
    <property type="evidence" value="ECO:0007669"/>
    <property type="project" value="TreeGrafter"/>
</dbReference>
<dbReference type="Proteomes" id="UP000789572">
    <property type="component" value="Unassembled WGS sequence"/>
</dbReference>
<evidence type="ECO:0000256" key="1">
    <source>
        <dbReference type="ARBA" id="ARBA00004370"/>
    </source>
</evidence>
<dbReference type="Gene3D" id="1.20.1260.140">
    <property type="entry name" value="Alternative oxidase"/>
    <property type="match status" value="1"/>
</dbReference>
<dbReference type="InterPro" id="IPR038659">
    <property type="entry name" value="AOX_sf"/>
</dbReference>
<dbReference type="PANTHER" id="PTHR31803:SF3">
    <property type="entry name" value="ALTERNATIVE OXIDASE"/>
    <property type="match status" value="1"/>
</dbReference>
<evidence type="ECO:0000256" key="7">
    <source>
        <dbReference type="ARBA" id="ARBA00022982"/>
    </source>
</evidence>
<dbReference type="Pfam" id="PF01786">
    <property type="entry name" value="AOX"/>
    <property type="match status" value="1"/>
</dbReference>
<feature type="binding site" evidence="12">
    <location>
        <position position="288"/>
    </location>
    <ligand>
        <name>Fe cation</name>
        <dbReference type="ChEBI" id="CHEBI:24875"/>
        <label>1</label>
    </ligand>
</feature>
<evidence type="ECO:0000256" key="10">
    <source>
        <dbReference type="ARBA" id="ARBA00023004"/>
    </source>
</evidence>
<evidence type="ECO:0000313" key="16">
    <source>
        <dbReference type="Proteomes" id="UP000789572"/>
    </source>
</evidence>
<comment type="similarity">
    <text evidence="2 13">Belongs to the alternative oxidase family.</text>
</comment>
<dbReference type="AlphaFoldDB" id="A0A9N8VE68"/>
<dbReference type="GO" id="GO:0016020">
    <property type="term" value="C:membrane"/>
    <property type="evidence" value="ECO:0007669"/>
    <property type="project" value="UniProtKB-SubCell"/>
</dbReference>
<evidence type="ECO:0000256" key="9">
    <source>
        <dbReference type="ARBA" id="ARBA00023002"/>
    </source>
</evidence>
<feature type="binding site" evidence="12">
    <location>
        <position position="288"/>
    </location>
    <ligand>
        <name>Fe cation</name>
        <dbReference type="ChEBI" id="CHEBI:24875"/>
        <label>2</label>
    </ligand>
</feature>
<gene>
    <name evidence="15" type="ORF">POCULU_LOCUS89</name>
</gene>
<evidence type="ECO:0000256" key="13">
    <source>
        <dbReference type="RuleBase" id="RU003779"/>
    </source>
</evidence>
<evidence type="ECO:0000256" key="12">
    <source>
        <dbReference type="PIRSR" id="PIRSR005229-1"/>
    </source>
</evidence>
<dbReference type="OrthoDB" id="16906at2759"/>
<keyword evidence="7 13" id="KW-0249">Electron transport</keyword>
<dbReference type="EMBL" id="CAJVPJ010000004">
    <property type="protein sequence ID" value="CAG8452157.1"/>
    <property type="molecule type" value="Genomic_DNA"/>
</dbReference>
<dbReference type="GO" id="GO:0046872">
    <property type="term" value="F:metal ion binding"/>
    <property type="evidence" value="ECO:0007669"/>
    <property type="project" value="UniProtKB-UniRule"/>
</dbReference>
<feature type="compositionally biased region" description="Low complexity" evidence="14">
    <location>
        <begin position="41"/>
        <end position="54"/>
    </location>
</feature>
<reference evidence="15" key="1">
    <citation type="submission" date="2021-06" db="EMBL/GenBank/DDBJ databases">
        <authorList>
            <person name="Kallberg Y."/>
            <person name="Tangrot J."/>
            <person name="Rosling A."/>
        </authorList>
    </citation>
    <scope>NUCLEOTIDE SEQUENCE</scope>
    <source>
        <strain evidence="15">IA702</strain>
    </source>
</reference>
<dbReference type="GO" id="GO:0010230">
    <property type="term" value="P:alternative respiration"/>
    <property type="evidence" value="ECO:0007669"/>
    <property type="project" value="TreeGrafter"/>
</dbReference>
<name>A0A9N8VE68_9GLOM</name>
<organism evidence="15 16">
    <name type="scientific">Paraglomus occultum</name>
    <dbReference type="NCBI Taxonomy" id="144539"/>
    <lineage>
        <taxon>Eukaryota</taxon>
        <taxon>Fungi</taxon>
        <taxon>Fungi incertae sedis</taxon>
        <taxon>Mucoromycota</taxon>
        <taxon>Glomeromycotina</taxon>
        <taxon>Glomeromycetes</taxon>
        <taxon>Paraglomerales</taxon>
        <taxon>Paraglomeraceae</taxon>
        <taxon>Paraglomus</taxon>
    </lineage>
</organism>
<proteinExistence type="inferred from homology"/>
<feature type="binding site" evidence="12">
    <location>
        <position position="184"/>
    </location>
    <ligand>
        <name>Fe cation</name>
        <dbReference type="ChEBI" id="CHEBI:24875"/>
        <label>2</label>
    </ligand>
</feature>
<keyword evidence="10 12" id="KW-0408">Iron</keyword>
<keyword evidence="6 12" id="KW-0479">Metal-binding</keyword>
<keyword evidence="8" id="KW-1133">Transmembrane helix</keyword>
<keyword evidence="5 13" id="KW-0812">Transmembrane</keyword>
<evidence type="ECO:0000256" key="14">
    <source>
        <dbReference type="SAM" id="MobiDB-lite"/>
    </source>
</evidence>
<feature type="binding site" evidence="12">
    <location>
        <position position="291"/>
    </location>
    <ligand>
        <name>Fe cation</name>
        <dbReference type="ChEBI" id="CHEBI:24875"/>
        <label>2</label>
    </ligand>
</feature>
<evidence type="ECO:0000256" key="2">
    <source>
        <dbReference type="ARBA" id="ARBA00008388"/>
    </source>
</evidence>
<feature type="binding site" evidence="12">
    <location>
        <position position="145"/>
    </location>
    <ligand>
        <name>Fe cation</name>
        <dbReference type="ChEBI" id="CHEBI:24875"/>
        <label>1</label>
    </ligand>
</feature>
<feature type="binding site" evidence="12">
    <location>
        <position position="187"/>
    </location>
    <ligand>
        <name>Fe cation</name>
        <dbReference type="ChEBI" id="CHEBI:24875"/>
        <label>1</label>
    </ligand>
</feature>
<evidence type="ECO:0000313" key="15">
    <source>
        <dbReference type="EMBL" id="CAG8452157.1"/>
    </source>
</evidence>
<evidence type="ECO:0000256" key="6">
    <source>
        <dbReference type="ARBA" id="ARBA00022723"/>
    </source>
</evidence>
<protein>
    <recommendedName>
        <fullName evidence="13">Alternative oxidase</fullName>
        <ecNumber evidence="13">1.-.-.-</ecNumber>
    </recommendedName>
</protein>
<comment type="caution">
    <text evidence="15">The sequence shown here is derived from an EMBL/GenBank/DDBJ whole genome shotgun (WGS) entry which is preliminary data.</text>
</comment>
<evidence type="ECO:0000256" key="5">
    <source>
        <dbReference type="ARBA" id="ARBA00022692"/>
    </source>
</evidence>
<feature type="binding site" evidence="12">
    <location>
        <position position="235"/>
    </location>
    <ligand>
        <name>Fe cation</name>
        <dbReference type="ChEBI" id="CHEBI:24875"/>
        <label>2</label>
    </ligand>
</feature>
<keyword evidence="16" id="KW-1185">Reference proteome</keyword>
<evidence type="ECO:0000256" key="3">
    <source>
        <dbReference type="ARBA" id="ARBA00022448"/>
    </source>
</evidence>
<keyword evidence="3" id="KW-0813">Transport</keyword>
<dbReference type="GO" id="GO:0098803">
    <property type="term" value="C:respiratory chain complex"/>
    <property type="evidence" value="ECO:0007669"/>
    <property type="project" value="UniProtKB-UniRule"/>
</dbReference>
<feature type="binding site" evidence="12">
    <location>
        <position position="184"/>
    </location>
    <ligand>
        <name>Fe cation</name>
        <dbReference type="ChEBI" id="CHEBI:24875"/>
        <label>1</label>
    </ligand>
</feature>